<dbReference type="FunFam" id="1.20.140.10:FF:000001">
    <property type="entry name" value="Acyl-CoA dehydrogenase"/>
    <property type="match status" value="1"/>
</dbReference>
<dbReference type="InterPro" id="IPR013786">
    <property type="entry name" value="AcylCoA_DH/ox_N"/>
</dbReference>
<dbReference type="GO" id="GO:0050660">
    <property type="term" value="F:flavin adenine dinucleotide binding"/>
    <property type="evidence" value="ECO:0007669"/>
    <property type="project" value="InterPro"/>
</dbReference>
<dbReference type="Gene3D" id="1.20.140.10">
    <property type="entry name" value="Butyryl-CoA Dehydrogenase, subunit A, domain 3"/>
    <property type="match status" value="1"/>
</dbReference>
<keyword evidence="3 7" id="KW-0285">Flavoprotein</keyword>
<feature type="domain" description="Acyl-CoA oxidase/dehydrogenase middle" evidence="10">
    <location>
        <begin position="198"/>
        <end position="298"/>
    </location>
</feature>
<dbReference type="FunFam" id="2.40.110.10:FF:000002">
    <property type="entry name" value="Acyl-CoA dehydrogenase fadE12"/>
    <property type="match status" value="1"/>
</dbReference>
<dbReference type="EMBL" id="AZIL01000167">
    <property type="protein sequence ID" value="EWM29425.1"/>
    <property type="molecule type" value="Genomic_DNA"/>
</dbReference>
<dbReference type="Gene3D" id="1.10.540.10">
    <property type="entry name" value="Acyl-CoA dehydrogenase/oxidase, N-terminal domain"/>
    <property type="match status" value="1"/>
</dbReference>
<dbReference type="SUPFAM" id="SSF47203">
    <property type="entry name" value="Acyl-CoA dehydrogenase C-terminal domain-like"/>
    <property type="match status" value="1"/>
</dbReference>
<dbReference type="Gene3D" id="2.40.110.10">
    <property type="entry name" value="Butyryl-CoA Dehydrogenase, subunit A, domain 2"/>
    <property type="match status" value="1"/>
</dbReference>
<keyword evidence="13" id="KW-1185">Reference proteome</keyword>
<dbReference type="Proteomes" id="UP000019335">
    <property type="component" value="Chromosome 3"/>
</dbReference>
<dbReference type="PANTHER" id="PTHR43884:SF12">
    <property type="entry name" value="ISOVALERYL-COA DEHYDROGENASE, MITOCHONDRIAL-RELATED"/>
    <property type="match status" value="1"/>
</dbReference>
<dbReference type="PROSITE" id="PS00073">
    <property type="entry name" value="ACYL_COA_DH_2"/>
    <property type="match status" value="1"/>
</dbReference>
<sequence>MLTGFNFSRRAGRARLFSPLPCPSFGAATPPSLIAQRPALQCITTIATKHSRPFVNQVPRRRFSSEPVPSPPVQIDPFNPTEEHTHLRTTVRAFVEKEVDPQALVFNRREEFNLPLFRKLGELGLLGLSVPAEYGGSGMDATAVAIAHEELSAADPAFCLAYLAHSLLFVNNLAQNGSHAQKSKYLPAACAGTAVGGMCMSEPGAGTDVLGMGTAATKASDGSHYILNGAKMWITNGTVDGKSTGDVYLVYAKTGQAAKDVSMFLVEKGSPGFRLGQKLEDKLGMRASMTAELVFDDCRVPLENLVGKEDGAAACMMRNLEIERVGLAAMSVGLARRCVEVMNAYAQERKAFGQPLNAFGQVQRHVAESYAEYMAGRAYLYYVANQLDLSSSGNGLDADGVKLYCAKMGKEVADRAIQVLGGYGYVGEYQVERLWRDAKLLEIGGGTNEAHHKNMVRDLKKHHERLL</sequence>
<evidence type="ECO:0000259" key="10">
    <source>
        <dbReference type="Pfam" id="PF02770"/>
    </source>
</evidence>
<dbReference type="InterPro" id="IPR037069">
    <property type="entry name" value="AcylCoA_DH/ox_N_sf"/>
</dbReference>
<dbReference type="SUPFAM" id="SSF56645">
    <property type="entry name" value="Acyl-CoA dehydrogenase NM domain-like"/>
    <property type="match status" value="1"/>
</dbReference>
<dbReference type="InterPro" id="IPR046373">
    <property type="entry name" value="Acyl-CoA_Oxase/DH_mid-dom_sf"/>
</dbReference>
<evidence type="ECO:0000313" key="13">
    <source>
        <dbReference type="Proteomes" id="UP000019335"/>
    </source>
</evidence>
<comment type="catalytic activity">
    <reaction evidence="6">
        <text>(2S)-2-methylbutanoyl-CoA + oxidized [electron-transfer flavoprotein] + H(+) = (2E)-2-methylbut-2-enoyl-CoA + reduced [electron-transfer flavoprotein]</text>
        <dbReference type="Rhea" id="RHEA:48256"/>
        <dbReference type="Rhea" id="RHEA-COMP:10685"/>
        <dbReference type="Rhea" id="RHEA-COMP:10686"/>
        <dbReference type="ChEBI" id="CHEBI:15378"/>
        <dbReference type="ChEBI" id="CHEBI:57337"/>
        <dbReference type="ChEBI" id="CHEBI:57692"/>
        <dbReference type="ChEBI" id="CHEBI:58307"/>
        <dbReference type="ChEBI" id="CHEBI:88166"/>
    </reaction>
    <physiologicalReaction direction="left-to-right" evidence="6">
        <dbReference type="Rhea" id="RHEA:48257"/>
    </physiologicalReaction>
</comment>
<dbReference type="InterPro" id="IPR006089">
    <property type="entry name" value="Acyl-CoA_DH_CS"/>
</dbReference>
<evidence type="ECO:0000256" key="2">
    <source>
        <dbReference type="ARBA" id="ARBA00009347"/>
    </source>
</evidence>
<feature type="domain" description="Acyl-CoA dehydrogenase/oxidase N-terminal" evidence="11">
    <location>
        <begin position="81"/>
        <end position="192"/>
    </location>
</feature>
<evidence type="ECO:0000313" key="12">
    <source>
        <dbReference type="EMBL" id="EWM29425.1"/>
    </source>
</evidence>
<dbReference type="FunFam" id="1.10.540.10:FF:000002">
    <property type="entry name" value="Acyl-CoA dehydrogenase FadE19"/>
    <property type="match status" value="1"/>
</dbReference>
<evidence type="ECO:0000256" key="3">
    <source>
        <dbReference type="ARBA" id="ARBA00022630"/>
    </source>
</evidence>
<dbReference type="PANTHER" id="PTHR43884">
    <property type="entry name" value="ACYL-COA DEHYDROGENASE"/>
    <property type="match status" value="1"/>
</dbReference>
<dbReference type="Pfam" id="PF02770">
    <property type="entry name" value="Acyl-CoA_dh_M"/>
    <property type="match status" value="1"/>
</dbReference>
<dbReference type="InterPro" id="IPR006091">
    <property type="entry name" value="Acyl-CoA_Oxase/DH_mid-dom"/>
</dbReference>
<dbReference type="Pfam" id="PF02771">
    <property type="entry name" value="Acyl-CoA_dh_N"/>
    <property type="match status" value="1"/>
</dbReference>
<reference evidence="12 13" key="1">
    <citation type="journal article" date="2014" name="Mol. Plant">
        <title>Chromosome Scale Genome Assembly and Transcriptome Profiling of Nannochloropsis gaditana in Nitrogen Depletion.</title>
        <authorList>
            <person name="Corteggiani Carpinelli E."/>
            <person name="Telatin A."/>
            <person name="Vitulo N."/>
            <person name="Forcato C."/>
            <person name="D'Angelo M."/>
            <person name="Schiavon R."/>
            <person name="Vezzi A."/>
            <person name="Giacometti G.M."/>
            <person name="Morosinotto T."/>
            <person name="Valle G."/>
        </authorList>
    </citation>
    <scope>NUCLEOTIDE SEQUENCE [LARGE SCALE GENOMIC DNA]</scope>
    <source>
        <strain evidence="12 13">B-31</strain>
    </source>
</reference>
<comment type="similarity">
    <text evidence="2 7">Belongs to the acyl-CoA dehydrogenase family.</text>
</comment>
<evidence type="ECO:0000256" key="6">
    <source>
        <dbReference type="ARBA" id="ARBA00049552"/>
    </source>
</evidence>
<organism evidence="12 13">
    <name type="scientific">Nannochloropsis gaditana</name>
    <dbReference type="NCBI Taxonomy" id="72520"/>
    <lineage>
        <taxon>Eukaryota</taxon>
        <taxon>Sar</taxon>
        <taxon>Stramenopiles</taxon>
        <taxon>Ochrophyta</taxon>
        <taxon>Eustigmatophyceae</taxon>
        <taxon>Eustigmatales</taxon>
        <taxon>Monodopsidaceae</taxon>
        <taxon>Nannochloropsis</taxon>
    </lineage>
</organism>
<evidence type="ECO:0000256" key="1">
    <source>
        <dbReference type="ARBA" id="ARBA00001974"/>
    </source>
</evidence>
<dbReference type="GO" id="GO:0006552">
    <property type="term" value="P:L-leucine catabolic process"/>
    <property type="evidence" value="ECO:0007669"/>
    <property type="project" value="TreeGrafter"/>
</dbReference>
<evidence type="ECO:0000256" key="5">
    <source>
        <dbReference type="ARBA" id="ARBA00023002"/>
    </source>
</evidence>
<proteinExistence type="inferred from homology"/>
<gene>
    <name evidence="12" type="ORF">Naga_100707g2</name>
</gene>
<evidence type="ECO:0000259" key="9">
    <source>
        <dbReference type="Pfam" id="PF00441"/>
    </source>
</evidence>
<evidence type="ECO:0000256" key="8">
    <source>
        <dbReference type="SAM" id="MobiDB-lite"/>
    </source>
</evidence>
<comment type="caution">
    <text evidence="12">The sequence shown here is derived from an EMBL/GenBank/DDBJ whole genome shotgun (WGS) entry which is preliminary data.</text>
</comment>
<protein>
    <submittedName>
        <fullName evidence="12">Isovaleryl-dehydrogenase</fullName>
    </submittedName>
</protein>
<evidence type="ECO:0000256" key="7">
    <source>
        <dbReference type="RuleBase" id="RU362125"/>
    </source>
</evidence>
<accession>W7TQM7</accession>
<dbReference type="InterPro" id="IPR009100">
    <property type="entry name" value="AcylCoA_DH/oxidase_NM_dom_sf"/>
</dbReference>
<evidence type="ECO:0000256" key="4">
    <source>
        <dbReference type="ARBA" id="ARBA00022827"/>
    </source>
</evidence>
<evidence type="ECO:0000259" key="11">
    <source>
        <dbReference type="Pfam" id="PF02771"/>
    </source>
</evidence>
<name>W7TQM7_9STRA</name>
<comment type="cofactor">
    <cofactor evidence="1 7">
        <name>FAD</name>
        <dbReference type="ChEBI" id="CHEBI:57692"/>
    </cofactor>
</comment>
<dbReference type="Pfam" id="PF00441">
    <property type="entry name" value="Acyl-CoA_dh_1"/>
    <property type="match status" value="1"/>
</dbReference>
<dbReference type="PROSITE" id="PS00072">
    <property type="entry name" value="ACYL_COA_DH_1"/>
    <property type="match status" value="1"/>
</dbReference>
<feature type="region of interest" description="Disordered" evidence="8">
    <location>
        <begin position="60"/>
        <end position="80"/>
    </location>
</feature>
<feature type="domain" description="Acyl-CoA dehydrogenase/oxidase C-terminal" evidence="9">
    <location>
        <begin position="315"/>
        <end position="457"/>
    </location>
</feature>
<dbReference type="OrthoDB" id="9988775at2759"/>
<dbReference type="GO" id="GO:0008470">
    <property type="term" value="F:3-methylbutanoyl-CoA dehydrogenase activity"/>
    <property type="evidence" value="ECO:0007669"/>
    <property type="project" value="TreeGrafter"/>
</dbReference>
<keyword evidence="5 7" id="KW-0560">Oxidoreductase</keyword>
<dbReference type="AlphaFoldDB" id="W7TQM7"/>
<dbReference type="InterPro" id="IPR036250">
    <property type="entry name" value="AcylCo_DH-like_C"/>
</dbReference>
<dbReference type="InterPro" id="IPR009075">
    <property type="entry name" value="AcylCo_DH/oxidase_C"/>
</dbReference>
<keyword evidence="4 7" id="KW-0274">FAD</keyword>